<dbReference type="HOGENOM" id="CLU_2582056_0_0_9"/>
<dbReference type="KEGG" id="dgi:Desgi_3160"/>
<dbReference type="OrthoDB" id="2623608at2"/>
<dbReference type="STRING" id="767817.Desgi_3160"/>
<name>R4KPN1_9FIRM</name>
<proteinExistence type="predicted"/>
<evidence type="ECO:0000313" key="1">
    <source>
        <dbReference type="EMBL" id="AGL02515.1"/>
    </source>
</evidence>
<dbReference type="Proteomes" id="UP000013520">
    <property type="component" value="Chromosome"/>
</dbReference>
<sequence length="82" mass="9251">MDFVRKVANSNILASIIDIPESLRNKKVEILIFPYENEHGEASTDQKPKRARGSLEKYKNKGLRALEDGAWAKAAVDKHENS</sequence>
<dbReference type="RefSeq" id="WP_006520609.1">
    <property type="nucleotide sequence ID" value="NC_021184.1"/>
</dbReference>
<dbReference type="eggNOG" id="ENOG5032UVM">
    <property type="taxonomic scope" value="Bacteria"/>
</dbReference>
<dbReference type="AlphaFoldDB" id="R4KPN1"/>
<evidence type="ECO:0000313" key="2">
    <source>
        <dbReference type="Proteomes" id="UP000013520"/>
    </source>
</evidence>
<protein>
    <submittedName>
        <fullName evidence="1">Uncharacterized protein</fullName>
    </submittedName>
</protein>
<reference evidence="1 2" key="1">
    <citation type="submission" date="2012-01" db="EMBL/GenBank/DDBJ databases">
        <title>Complete sequence of Desulfotomaculum gibsoniae DSM 7213.</title>
        <authorList>
            <consortium name="US DOE Joint Genome Institute"/>
            <person name="Lucas S."/>
            <person name="Han J."/>
            <person name="Lapidus A."/>
            <person name="Cheng J.-F."/>
            <person name="Goodwin L."/>
            <person name="Pitluck S."/>
            <person name="Peters L."/>
            <person name="Ovchinnikova G."/>
            <person name="Teshima H."/>
            <person name="Detter J.C."/>
            <person name="Han C."/>
            <person name="Tapia R."/>
            <person name="Land M."/>
            <person name="Hauser L."/>
            <person name="Kyrpides N."/>
            <person name="Ivanova N."/>
            <person name="Pagani I."/>
            <person name="Parshina S."/>
            <person name="Plugge C."/>
            <person name="Muyzer G."/>
            <person name="Kuever J."/>
            <person name="Ivanova A."/>
            <person name="Nazina T."/>
            <person name="Klenk H.-P."/>
            <person name="Brambilla E."/>
            <person name="Spring S."/>
            <person name="Stams A.F."/>
            <person name="Woyke T."/>
        </authorList>
    </citation>
    <scope>NUCLEOTIDE SEQUENCE [LARGE SCALE GENOMIC DNA]</scope>
    <source>
        <strain evidence="1 2">DSM 7213</strain>
    </source>
</reference>
<dbReference type="EMBL" id="CP003273">
    <property type="protein sequence ID" value="AGL02515.1"/>
    <property type="molecule type" value="Genomic_DNA"/>
</dbReference>
<gene>
    <name evidence="1" type="ORF">Desgi_3160</name>
</gene>
<keyword evidence="2" id="KW-1185">Reference proteome</keyword>
<organism evidence="1 2">
    <name type="scientific">Desulfoscipio gibsoniae DSM 7213</name>
    <dbReference type="NCBI Taxonomy" id="767817"/>
    <lineage>
        <taxon>Bacteria</taxon>
        <taxon>Bacillati</taxon>
        <taxon>Bacillota</taxon>
        <taxon>Clostridia</taxon>
        <taxon>Eubacteriales</taxon>
        <taxon>Desulfallaceae</taxon>
        <taxon>Desulfoscipio</taxon>
    </lineage>
</organism>
<accession>R4KPN1</accession>